<dbReference type="AlphaFoldDB" id="A0A2P5PA84"/>
<evidence type="ECO:0000313" key="2">
    <source>
        <dbReference type="EMBL" id="PPD59223.1"/>
    </source>
</evidence>
<protein>
    <recommendedName>
        <fullName evidence="1">DUF2007 domain-containing protein</fullName>
    </recommendedName>
</protein>
<dbReference type="OrthoDB" id="8480302at2"/>
<keyword evidence="3" id="KW-1185">Reference proteome</keyword>
<gene>
    <name evidence="2" type="ORF">JP09_000670</name>
</gene>
<dbReference type="Pfam" id="PF09413">
    <property type="entry name" value="DUF2007"/>
    <property type="match status" value="1"/>
</dbReference>
<dbReference type="InterPro" id="IPR018551">
    <property type="entry name" value="DUF2007"/>
</dbReference>
<evidence type="ECO:0000313" key="3">
    <source>
        <dbReference type="Proteomes" id="UP000235653"/>
    </source>
</evidence>
<sequence>MNAMKYHENFSVVAIVQGELRASVTKSRLESAGIPVLLEYESAGRVIGINIDGLGEVKILVPKSFEDEAKQVLKTEMRPTP</sequence>
<accession>A0A2P5PA84</accession>
<dbReference type="Proteomes" id="UP000235653">
    <property type="component" value="Unassembled WGS sequence"/>
</dbReference>
<evidence type="ECO:0000259" key="1">
    <source>
        <dbReference type="Pfam" id="PF09413"/>
    </source>
</evidence>
<dbReference type="EMBL" id="JQAN02000001">
    <property type="protein sequence ID" value="PPD59223.1"/>
    <property type="molecule type" value="Genomic_DNA"/>
</dbReference>
<proteinExistence type="predicted"/>
<organism evidence="2 3">
    <name type="scientific">Dehalogenimonas etheniformans</name>
    <dbReference type="NCBI Taxonomy" id="1536648"/>
    <lineage>
        <taxon>Bacteria</taxon>
        <taxon>Bacillati</taxon>
        <taxon>Chloroflexota</taxon>
        <taxon>Dehalococcoidia</taxon>
        <taxon>Dehalococcoidales</taxon>
        <taxon>Dehalococcoidaceae</taxon>
        <taxon>Dehalogenimonas</taxon>
    </lineage>
</organism>
<reference evidence="2 3" key="1">
    <citation type="journal article" date="2017" name="ISME J.">
        <title>Grape pomace compost harbors organohalide-respiring Dehalogenimonas species with novel reductive dehalogenase genes.</title>
        <authorList>
            <person name="Yang Y."/>
            <person name="Higgins S.A."/>
            <person name="Yan J."/>
            <person name="Simsir B."/>
            <person name="Chourey K."/>
            <person name="Iyer R."/>
            <person name="Hettich R.L."/>
            <person name="Baldwin B."/>
            <person name="Ogles D.M."/>
            <person name="Loffler F.E."/>
        </authorList>
    </citation>
    <scope>NUCLEOTIDE SEQUENCE [LARGE SCALE GENOMIC DNA]</scope>
    <source>
        <strain evidence="2 3">GP</strain>
    </source>
</reference>
<comment type="caution">
    <text evidence="2">The sequence shown here is derived from an EMBL/GenBank/DDBJ whole genome shotgun (WGS) entry which is preliminary data.</text>
</comment>
<name>A0A2P5PA84_9CHLR</name>
<feature type="domain" description="DUF2007" evidence="1">
    <location>
        <begin position="19"/>
        <end position="74"/>
    </location>
</feature>